<evidence type="ECO:0000313" key="3">
    <source>
        <dbReference type="Proteomes" id="UP000004097"/>
    </source>
</evidence>
<evidence type="ECO:0000256" key="1">
    <source>
        <dbReference type="SAM" id="Phobius"/>
    </source>
</evidence>
<keyword evidence="1" id="KW-0472">Membrane</keyword>
<evidence type="ECO:0000313" key="2">
    <source>
        <dbReference type="EMBL" id="EFW24075.1"/>
    </source>
</evidence>
<dbReference type="HOGENOM" id="CLU_1641444_0_0_9"/>
<gene>
    <name evidence="2" type="ORF">HMPREF9430_01451</name>
</gene>
<reference evidence="2 3" key="1">
    <citation type="submission" date="2010-08" db="EMBL/GenBank/DDBJ databases">
        <authorList>
            <person name="Weinstock G."/>
            <person name="Sodergren E."/>
            <person name="Clifton S."/>
            <person name="Fulton L."/>
            <person name="Fulton B."/>
            <person name="Courtney L."/>
            <person name="Fronick C."/>
            <person name="Harrison M."/>
            <person name="Strong C."/>
            <person name="Farmer C."/>
            <person name="Delahaunty K."/>
            <person name="Markovic C."/>
            <person name="Hall O."/>
            <person name="Minx P."/>
            <person name="Tomlinson C."/>
            <person name="Mitreva M."/>
            <person name="Hou S."/>
            <person name="Chen J."/>
            <person name="Wollam A."/>
            <person name="Pepin K.H."/>
            <person name="Johnson M."/>
            <person name="Bhonagiri V."/>
            <person name="Zhang X."/>
            <person name="Suruliraj S."/>
            <person name="Warren W."/>
            <person name="Chinwalla A."/>
            <person name="Mardis E.R."/>
            <person name="Wilson R.K."/>
        </authorList>
    </citation>
    <scope>NUCLEOTIDE SEQUENCE [LARGE SCALE GENOMIC DNA]</scope>
    <source>
        <strain evidence="2 3">F0204</strain>
    </source>
</reference>
<dbReference type="OrthoDB" id="1652601at2"/>
<feature type="transmembrane region" description="Helical" evidence="1">
    <location>
        <begin position="48"/>
        <end position="64"/>
    </location>
</feature>
<dbReference type="STRING" id="706433.HMPREF9430_01451"/>
<dbReference type="Proteomes" id="UP000004097">
    <property type="component" value="Unassembled WGS sequence"/>
</dbReference>
<dbReference type="AlphaFoldDB" id="E7MPH0"/>
<dbReference type="RefSeq" id="WP_006526258.1">
    <property type="nucleotide sequence ID" value="NZ_GL637665.1"/>
</dbReference>
<sequence length="149" mass="17640">MKSKEIRVRNLPKDDVPFYVSNVKPTSFLIIAMIAGISFLWIRSYLQVIGVMVIMVSLFSLLMLPDCKLYEIHQDYIVLYNRHDKSECFIIYYEDIVSWHYEWNPSFDQLVISLVDGSVEKQEVYAKYRIEKWLNSLAPGKQAKKNHRK</sequence>
<dbReference type="EMBL" id="AECQ01000028">
    <property type="protein sequence ID" value="EFW24075.1"/>
    <property type="molecule type" value="Genomic_DNA"/>
</dbReference>
<accession>E7MPH0</accession>
<keyword evidence="3" id="KW-1185">Reference proteome</keyword>
<protein>
    <submittedName>
        <fullName evidence="2">Uncharacterized protein</fullName>
    </submittedName>
</protein>
<keyword evidence="1" id="KW-0812">Transmembrane</keyword>
<keyword evidence="1" id="KW-1133">Transmembrane helix</keyword>
<feature type="transmembrane region" description="Helical" evidence="1">
    <location>
        <begin position="21"/>
        <end position="42"/>
    </location>
</feature>
<comment type="caution">
    <text evidence="2">The sequence shown here is derived from an EMBL/GenBank/DDBJ whole genome shotgun (WGS) entry which is preliminary data.</text>
</comment>
<proteinExistence type="predicted"/>
<dbReference type="eggNOG" id="ENOG503343H">
    <property type="taxonomic scope" value="Bacteria"/>
</dbReference>
<organism evidence="2 3">
    <name type="scientific">Solobacterium moorei F0204</name>
    <dbReference type="NCBI Taxonomy" id="706433"/>
    <lineage>
        <taxon>Bacteria</taxon>
        <taxon>Bacillati</taxon>
        <taxon>Bacillota</taxon>
        <taxon>Erysipelotrichia</taxon>
        <taxon>Erysipelotrichales</taxon>
        <taxon>Erysipelotrichaceae</taxon>
        <taxon>Solobacterium</taxon>
    </lineage>
</organism>
<name>E7MPH0_9FIRM</name>